<dbReference type="GO" id="GO:0005737">
    <property type="term" value="C:cytoplasm"/>
    <property type="evidence" value="ECO:0007669"/>
    <property type="project" value="TreeGrafter"/>
</dbReference>
<dbReference type="GO" id="GO:0031982">
    <property type="term" value="C:vesicle"/>
    <property type="evidence" value="ECO:0007669"/>
    <property type="project" value="TreeGrafter"/>
</dbReference>
<gene>
    <name evidence="3" type="ORF">BDP27DRAFT_1330487</name>
</gene>
<evidence type="ECO:0000259" key="2">
    <source>
        <dbReference type="PROSITE" id="PS50030"/>
    </source>
</evidence>
<dbReference type="InterPro" id="IPR036869">
    <property type="entry name" value="J_dom_sf"/>
</dbReference>
<feature type="compositionally biased region" description="Polar residues" evidence="1">
    <location>
        <begin position="179"/>
        <end position="191"/>
    </location>
</feature>
<feature type="compositionally biased region" description="Polar residues" evidence="1">
    <location>
        <begin position="630"/>
        <end position="640"/>
    </location>
</feature>
<name>A0A9P5PIN3_9AGAR</name>
<dbReference type="PROSITE" id="PS50030">
    <property type="entry name" value="UBA"/>
    <property type="match status" value="1"/>
</dbReference>
<dbReference type="GO" id="GO:0072583">
    <property type="term" value="P:clathrin-dependent endocytosis"/>
    <property type="evidence" value="ECO:0007669"/>
    <property type="project" value="TreeGrafter"/>
</dbReference>
<dbReference type="SMART" id="SM00165">
    <property type="entry name" value="UBA"/>
    <property type="match status" value="1"/>
</dbReference>
<feature type="region of interest" description="Disordered" evidence="1">
    <location>
        <begin position="1"/>
        <end position="35"/>
    </location>
</feature>
<dbReference type="PANTHER" id="PTHR23172:SF19">
    <property type="entry name" value="J DOMAIN-CONTAINING PROTEIN"/>
    <property type="match status" value="1"/>
</dbReference>
<feature type="region of interest" description="Disordered" evidence="1">
    <location>
        <begin position="342"/>
        <end position="388"/>
    </location>
</feature>
<feature type="domain" description="UBA" evidence="2">
    <location>
        <begin position="192"/>
        <end position="232"/>
    </location>
</feature>
<reference evidence="3" key="1">
    <citation type="submission" date="2020-11" db="EMBL/GenBank/DDBJ databases">
        <authorList>
            <consortium name="DOE Joint Genome Institute"/>
            <person name="Ahrendt S."/>
            <person name="Riley R."/>
            <person name="Andreopoulos W."/>
            <person name="Labutti K."/>
            <person name="Pangilinan J."/>
            <person name="Ruiz-Duenas F.J."/>
            <person name="Barrasa J.M."/>
            <person name="Sanchez-Garcia M."/>
            <person name="Camarero S."/>
            <person name="Miyauchi S."/>
            <person name="Serrano A."/>
            <person name="Linde D."/>
            <person name="Babiker R."/>
            <person name="Drula E."/>
            <person name="Ayuso-Fernandez I."/>
            <person name="Pacheco R."/>
            <person name="Padilla G."/>
            <person name="Ferreira P."/>
            <person name="Barriuso J."/>
            <person name="Kellner H."/>
            <person name="Castanera R."/>
            <person name="Alfaro M."/>
            <person name="Ramirez L."/>
            <person name="Pisabarro A.G."/>
            <person name="Kuo A."/>
            <person name="Tritt A."/>
            <person name="Lipzen A."/>
            <person name="He G."/>
            <person name="Yan M."/>
            <person name="Ng V."/>
            <person name="Cullen D."/>
            <person name="Martin F."/>
            <person name="Rosso M.-N."/>
            <person name="Henrissat B."/>
            <person name="Hibbett D."/>
            <person name="Martinez A.T."/>
            <person name="Grigoriev I.V."/>
        </authorList>
    </citation>
    <scope>NUCLEOTIDE SEQUENCE</scope>
    <source>
        <strain evidence="3">AH 40177</strain>
    </source>
</reference>
<dbReference type="AlphaFoldDB" id="A0A9P5PIN3"/>
<dbReference type="GO" id="GO:0030276">
    <property type="term" value="F:clathrin binding"/>
    <property type="evidence" value="ECO:0007669"/>
    <property type="project" value="TreeGrafter"/>
</dbReference>
<dbReference type="Proteomes" id="UP000772434">
    <property type="component" value="Unassembled WGS sequence"/>
</dbReference>
<dbReference type="Gene3D" id="1.10.8.10">
    <property type="entry name" value="DNA helicase RuvA subunit, C-terminal domain"/>
    <property type="match status" value="1"/>
</dbReference>
<dbReference type="GO" id="GO:0072318">
    <property type="term" value="P:clathrin coat disassembly"/>
    <property type="evidence" value="ECO:0007669"/>
    <property type="project" value="TreeGrafter"/>
</dbReference>
<protein>
    <recommendedName>
        <fullName evidence="2">UBA domain-containing protein</fullName>
    </recommendedName>
</protein>
<evidence type="ECO:0000313" key="4">
    <source>
        <dbReference type="Proteomes" id="UP000772434"/>
    </source>
</evidence>
<feature type="region of interest" description="Disordered" evidence="1">
    <location>
        <begin position="241"/>
        <end position="300"/>
    </location>
</feature>
<dbReference type="Gene3D" id="1.10.287.110">
    <property type="entry name" value="DnaJ domain"/>
    <property type="match status" value="1"/>
</dbReference>
<comment type="caution">
    <text evidence="3">The sequence shown here is derived from an EMBL/GenBank/DDBJ whole genome shotgun (WGS) entry which is preliminary data.</text>
</comment>
<dbReference type="PANTHER" id="PTHR23172">
    <property type="entry name" value="AUXILIN/CYCLIN G-ASSOCIATED KINASE-RELATED"/>
    <property type="match status" value="1"/>
</dbReference>
<dbReference type="OrthoDB" id="1717591at2759"/>
<keyword evidence="4" id="KW-1185">Reference proteome</keyword>
<evidence type="ECO:0000256" key="1">
    <source>
        <dbReference type="SAM" id="MobiDB-lite"/>
    </source>
</evidence>
<dbReference type="Pfam" id="PF22562">
    <property type="entry name" value="UBA_7"/>
    <property type="match status" value="1"/>
</dbReference>
<dbReference type="Gene3D" id="1.25.40.10">
    <property type="entry name" value="Tetratricopeptide repeat domain"/>
    <property type="match status" value="1"/>
</dbReference>
<dbReference type="InterPro" id="IPR011990">
    <property type="entry name" value="TPR-like_helical_dom_sf"/>
</dbReference>
<sequence>MSDSFADLWNSAAPSKPKPPPQKLGSPTVQPKPYLQTQKDLFAQLSSTSSSRSTTPSTVASSKILVASTHNDAFGELFGAAPSEGGKSPANMTIAERAALAEQQRLDSLLRQRRVEPSVPSAWDGLDTLGSKSFTMPRSEDTWGLEDFAAAVPVVPSQGEDNPDDILGDLSKPLDSVRPQKTTSPQRSRGTSPPPHILGQLIEMGFSISQARKALASTNQDVQAALEILISEGVSRGNGLAIEDHWGSDDEERGFTGSRSERQRTPSPPELQLRPRRDRQIEQQRQHERERHGSSPQPGLQADKLLAQASEIGFSLFNRANAAWREGKERVQKAYEEKIASASEEALGSRRGSGRSTPLGTKPKWMQDITDEQGTTVKQRPRSAEEQPAPLTDEVDLFSMPVSSSSPPTVPPTTGVYVSKFRHAIPKDSTPLRRLSSPVTVAPTLHPTTTVVASSSAISSSQQLKASGTHFFKLGDFPAAETAYTRAIEALPAGHVLLIPLYNNRALVRLKVGDVAGVAGDTGRVEELIGGAGILREELKRGQGSRISVKETGGEDEVNLGDALVKAWKRRAEAMEGREKWQEAGKDWERVAGAEWAGQSVRGEGARGAGRCRKMQRGPDPSRPKPRTAVPQTRRVSSPSSQALDALRAANEIAESEDLQKHALKDSVEARLQAWKGGKETNIRALLASLDTILWPELGVQKLSMAELINEGQVKVKYMKSIAKLHPDKLSTSNSTVEQRMIAGSVFGTLNEAWNAFKP</sequence>
<accession>A0A9P5PIN3</accession>
<evidence type="ECO:0000313" key="3">
    <source>
        <dbReference type="EMBL" id="KAF9066419.1"/>
    </source>
</evidence>
<proteinExistence type="predicted"/>
<dbReference type="SUPFAM" id="SSF48452">
    <property type="entry name" value="TPR-like"/>
    <property type="match status" value="1"/>
</dbReference>
<feature type="compositionally biased region" description="Basic and acidic residues" evidence="1">
    <location>
        <begin position="273"/>
        <end position="293"/>
    </location>
</feature>
<feature type="region of interest" description="Disordered" evidence="1">
    <location>
        <begin position="600"/>
        <end position="640"/>
    </location>
</feature>
<organism evidence="3 4">
    <name type="scientific">Rhodocollybia butyracea</name>
    <dbReference type="NCBI Taxonomy" id="206335"/>
    <lineage>
        <taxon>Eukaryota</taxon>
        <taxon>Fungi</taxon>
        <taxon>Dikarya</taxon>
        <taxon>Basidiomycota</taxon>
        <taxon>Agaricomycotina</taxon>
        <taxon>Agaricomycetes</taxon>
        <taxon>Agaricomycetidae</taxon>
        <taxon>Agaricales</taxon>
        <taxon>Marasmiineae</taxon>
        <taxon>Omphalotaceae</taxon>
        <taxon>Rhodocollybia</taxon>
    </lineage>
</organism>
<feature type="compositionally biased region" description="Polar residues" evidence="1">
    <location>
        <begin position="25"/>
        <end position="35"/>
    </location>
</feature>
<dbReference type="EMBL" id="JADNRY010000087">
    <property type="protein sequence ID" value="KAF9066419.1"/>
    <property type="molecule type" value="Genomic_DNA"/>
</dbReference>
<feature type="region of interest" description="Disordered" evidence="1">
    <location>
        <begin position="155"/>
        <end position="198"/>
    </location>
</feature>
<dbReference type="InterPro" id="IPR009060">
    <property type="entry name" value="UBA-like_sf"/>
</dbReference>
<dbReference type="SUPFAM" id="SSF46565">
    <property type="entry name" value="Chaperone J-domain"/>
    <property type="match status" value="1"/>
</dbReference>
<dbReference type="InterPro" id="IPR015940">
    <property type="entry name" value="UBA"/>
</dbReference>
<dbReference type="SUPFAM" id="SSF46934">
    <property type="entry name" value="UBA-like"/>
    <property type="match status" value="1"/>
</dbReference>